<dbReference type="GO" id="GO:0000976">
    <property type="term" value="F:transcription cis-regulatory region binding"/>
    <property type="evidence" value="ECO:0007669"/>
    <property type="project" value="TreeGrafter"/>
</dbReference>
<dbReference type="CDD" id="cd06267">
    <property type="entry name" value="PBP1_LacI_sugar_binding-like"/>
    <property type="match status" value="1"/>
</dbReference>
<proteinExistence type="predicted"/>
<dbReference type="InterPro" id="IPR028082">
    <property type="entry name" value="Peripla_BP_I"/>
</dbReference>
<dbReference type="GO" id="GO:0003700">
    <property type="term" value="F:DNA-binding transcription factor activity"/>
    <property type="evidence" value="ECO:0007669"/>
    <property type="project" value="TreeGrafter"/>
</dbReference>
<dbReference type="RefSeq" id="WP_165829674.1">
    <property type="nucleotide sequence ID" value="NZ_JBHUEX010000001.1"/>
</dbReference>
<dbReference type="InterPro" id="IPR046335">
    <property type="entry name" value="LacI/GalR-like_sensor"/>
</dbReference>
<evidence type="ECO:0000256" key="1">
    <source>
        <dbReference type="ARBA" id="ARBA00023015"/>
    </source>
</evidence>
<organism evidence="5 6">
    <name type="scientific">Amnibacterium flavum</name>
    <dbReference type="NCBI Taxonomy" id="2173173"/>
    <lineage>
        <taxon>Bacteria</taxon>
        <taxon>Bacillati</taxon>
        <taxon>Actinomycetota</taxon>
        <taxon>Actinomycetes</taxon>
        <taxon>Micrococcales</taxon>
        <taxon>Microbacteriaceae</taxon>
        <taxon>Amnibacterium</taxon>
    </lineage>
</organism>
<dbReference type="Pfam" id="PF00356">
    <property type="entry name" value="LacI"/>
    <property type="match status" value="1"/>
</dbReference>
<protein>
    <submittedName>
        <fullName evidence="5">LacI family transcriptional regulator</fullName>
    </submittedName>
</protein>
<gene>
    <name evidence="5" type="ORF">DDQ50_03455</name>
</gene>
<dbReference type="PANTHER" id="PTHR30146">
    <property type="entry name" value="LACI-RELATED TRANSCRIPTIONAL REPRESSOR"/>
    <property type="match status" value="1"/>
</dbReference>
<dbReference type="SMART" id="SM00354">
    <property type="entry name" value="HTH_LACI"/>
    <property type="match status" value="1"/>
</dbReference>
<dbReference type="Proteomes" id="UP000244893">
    <property type="component" value="Unassembled WGS sequence"/>
</dbReference>
<keyword evidence="1" id="KW-0805">Transcription regulation</keyword>
<keyword evidence="3" id="KW-0804">Transcription</keyword>
<accession>A0A2V1HSM4</accession>
<dbReference type="Gene3D" id="1.10.260.40">
    <property type="entry name" value="lambda repressor-like DNA-binding domains"/>
    <property type="match status" value="1"/>
</dbReference>
<dbReference type="SUPFAM" id="SSF53822">
    <property type="entry name" value="Periplasmic binding protein-like I"/>
    <property type="match status" value="1"/>
</dbReference>
<feature type="domain" description="HTH lacI-type" evidence="4">
    <location>
        <begin position="12"/>
        <end position="66"/>
    </location>
</feature>
<keyword evidence="2" id="KW-0238">DNA-binding</keyword>
<evidence type="ECO:0000313" key="6">
    <source>
        <dbReference type="Proteomes" id="UP000244893"/>
    </source>
</evidence>
<dbReference type="AlphaFoldDB" id="A0A2V1HSM4"/>
<dbReference type="PROSITE" id="PS50932">
    <property type="entry name" value="HTH_LACI_2"/>
    <property type="match status" value="1"/>
</dbReference>
<dbReference type="CDD" id="cd01392">
    <property type="entry name" value="HTH_LacI"/>
    <property type="match status" value="1"/>
</dbReference>
<keyword evidence="6" id="KW-1185">Reference proteome</keyword>
<evidence type="ECO:0000256" key="3">
    <source>
        <dbReference type="ARBA" id="ARBA00023163"/>
    </source>
</evidence>
<dbReference type="SUPFAM" id="SSF47413">
    <property type="entry name" value="lambda repressor-like DNA-binding domains"/>
    <property type="match status" value="1"/>
</dbReference>
<dbReference type="InterPro" id="IPR000843">
    <property type="entry name" value="HTH_LacI"/>
</dbReference>
<sequence length="348" mass="36777">MTPRRSSPSGRPTITDVAALAGVSPGAVSKTFNGTGSISPATGERIREAARKLNWTPSASAVALRRARSQTVGLVLNRQSQSSSLSTTTADLITGLESVFAEHEYSLLLHLFTRDQGEEAALYRRLADSRRVDGVVLTDSTIGDQRYGLMRDLGMPAVLVGTPWGDDPIPHLPTEGDGGLGAVAEHLLGLGHRRIAYIGGPEDRVQAGIRRQAFQGALGAAGITAHPVVATRSYSADESAELTRTVLDATPRPTAIVYGNDIMAIAGMTIAREAGLRVPEDISIVGYDGSSIARWTQPQLATVQRNVVQRGRVAAAILLRQLGETVEGSFDLAHPHLVEGRSTGPAPS</sequence>
<comment type="caution">
    <text evidence="5">The sequence shown here is derived from an EMBL/GenBank/DDBJ whole genome shotgun (WGS) entry which is preliminary data.</text>
</comment>
<dbReference type="Gene3D" id="3.40.50.2300">
    <property type="match status" value="2"/>
</dbReference>
<name>A0A2V1HSM4_9MICO</name>
<reference evidence="5 6" key="1">
    <citation type="submission" date="2018-05" db="EMBL/GenBank/DDBJ databases">
        <title>Amnibacterium sp. M8JJ-5, whole genome shotgun sequence.</title>
        <authorList>
            <person name="Tuo L."/>
        </authorList>
    </citation>
    <scope>NUCLEOTIDE SEQUENCE [LARGE SCALE GENOMIC DNA]</scope>
    <source>
        <strain evidence="5 6">M8JJ-5</strain>
    </source>
</reference>
<evidence type="ECO:0000256" key="2">
    <source>
        <dbReference type="ARBA" id="ARBA00023125"/>
    </source>
</evidence>
<dbReference type="EMBL" id="QEOP01000001">
    <property type="protein sequence ID" value="PVZ95568.1"/>
    <property type="molecule type" value="Genomic_DNA"/>
</dbReference>
<dbReference type="InterPro" id="IPR010982">
    <property type="entry name" value="Lambda_DNA-bd_dom_sf"/>
</dbReference>
<dbReference type="PANTHER" id="PTHR30146:SF155">
    <property type="entry name" value="ALANINE RACEMASE"/>
    <property type="match status" value="1"/>
</dbReference>
<dbReference type="Pfam" id="PF13377">
    <property type="entry name" value="Peripla_BP_3"/>
    <property type="match status" value="1"/>
</dbReference>
<evidence type="ECO:0000259" key="4">
    <source>
        <dbReference type="PROSITE" id="PS50932"/>
    </source>
</evidence>
<evidence type="ECO:0000313" key="5">
    <source>
        <dbReference type="EMBL" id="PVZ95568.1"/>
    </source>
</evidence>